<comment type="caution">
    <text evidence="2">The sequence shown here is derived from an EMBL/GenBank/DDBJ whole genome shotgun (WGS) entry which is preliminary data.</text>
</comment>
<sequence>MGDAKRRKALGLMPAVHPFEAQLDVGAHATLLSGPDDARLRSMITATLEATQLSGDAWASEYRAHHVLAGHVPARLATAEDVHAIPVAPHRRVTGELVVGSSAPETDDVLLPVEGGFVRLRTQQHSHDGVTWVSPTPPRDPQAFLRRVQDNPAFELQGDVIAQIHAEHWLEGRIDLDPEPPDDLLDATEEIVREWHGSTPEDWAAIHRDLGGEGVPVARRTVFELRRPAPLQSPLSRVFAIRQGVEFFALATGASYTLDGEEWITYDPADSPLSAGGLPPELADLFDMDTVSVTVHADGRVEWGDAAVPEGRVDALTDNLRDATGAGDPEHWAAWTAAVLGETYGDELRVPEGAALPVPVAVKLDIPTDALEDDDSLSQTFMESEVTFDGAAWRDLYDEEPPPELAAFRPPTN</sequence>
<keyword evidence="4" id="KW-1185">Reference proteome</keyword>
<reference evidence="2 3" key="3">
    <citation type="submission" date="2020-08" db="EMBL/GenBank/DDBJ databases">
        <title>Genomic Encyclopedia of Type Strains, Phase IV (KMG-IV): sequencing the most valuable type-strain genomes for metagenomic binning, comparative biology and taxonomic classification.</title>
        <authorList>
            <person name="Goeker M."/>
        </authorList>
    </citation>
    <scope>NUCLEOTIDE SEQUENCE [LARGE SCALE GENOMIC DNA]</scope>
    <source>
        <strain evidence="2 3">DSM 27521</strain>
    </source>
</reference>
<protein>
    <submittedName>
        <fullName evidence="2">Uncharacterized protein</fullName>
    </submittedName>
</protein>
<organism evidence="2 3">
    <name type="scientific">Deinococcus metalli</name>
    <dbReference type="NCBI Taxonomy" id="1141878"/>
    <lineage>
        <taxon>Bacteria</taxon>
        <taxon>Thermotogati</taxon>
        <taxon>Deinococcota</taxon>
        <taxon>Deinococci</taxon>
        <taxon>Deinococcales</taxon>
        <taxon>Deinococcaceae</taxon>
        <taxon>Deinococcus</taxon>
    </lineage>
</organism>
<evidence type="ECO:0000313" key="2">
    <source>
        <dbReference type="EMBL" id="MBB5375091.1"/>
    </source>
</evidence>
<name>A0A7W8KDL0_9DEIO</name>
<dbReference type="RefSeq" id="WP_184109333.1">
    <property type="nucleotide sequence ID" value="NZ_BNAJ01000001.1"/>
</dbReference>
<gene>
    <name evidence="1" type="ORF">GCM10017781_05070</name>
    <name evidence="2" type="ORF">HNQ07_000535</name>
</gene>
<evidence type="ECO:0000313" key="1">
    <source>
        <dbReference type="EMBL" id="GHF31610.1"/>
    </source>
</evidence>
<reference evidence="4" key="2">
    <citation type="journal article" date="2019" name="Int. J. Syst. Evol. Microbiol.">
        <title>The Global Catalogue of Microorganisms (GCM) 10K type strain sequencing project: providing services to taxonomists for standard genome sequencing and annotation.</title>
        <authorList>
            <consortium name="The Broad Institute Genomics Platform"/>
            <consortium name="The Broad Institute Genome Sequencing Center for Infectious Disease"/>
            <person name="Wu L."/>
            <person name="Ma J."/>
        </authorList>
    </citation>
    <scope>NUCLEOTIDE SEQUENCE [LARGE SCALE GENOMIC DNA]</scope>
    <source>
        <strain evidence="4">CGMCC 1.18437</strain>
    </source>
</reference>
<dbReference type="EMBL" id="JACHFK010000001">
    <property type="protein sequence ID" value="MBB5375091.1"/>
    <property type="molecule type" value="Genomic_DNA"/>
</dbReference>
<accession>A0A7W8KDL0</accession>
<dbReference type="EMBL" id="BNAJ01000001">
    <property type="protein sequence ID" value="GHF31610.1"/>
    <property type="molecule type" value="Genomic_DNA"/>
</dbReference>
<proteinExistence type="predicted"/>
<reference evidence="1" key="1">
    <citation type="journal article" date="2014" name="Int. J. Syst. Evol. Microbiol.">
        <title>Complete genome of a new Firmicutes species belonging to the dominant human colonic microbiota ('Ruminococcus bicirculans') reveals two chromosomes and a selective capacity to utilize plant glucans.</title>
        <authorList>
            <consortium name="NISC Comparative Sequencing Program"/>
            <person name="Wegmann U."/>
            <person name="Louis P."/>
            <person name="Goesmann A."/>
            <person name="Henrissat B."/>
            <person name="Duncan S.H."/>
            <person name="Flint H.J."/>
        </authorList>
    </citation>
    <scope>NUCLEOTIDE SEQUENCE</scope>
    <source>
        <strain evidence="1">CGMCC 1.18437</strain>
    </source>
</reference>
<dbReference type="Proteomes" id="UP000539473">
    <property type="component" value="Unassembled WGS sequence"/>
</dbReference>
<evidence type="ECO:0000313" key="4">
    <source>
        <dbReference type="Proteomes" id="UP000619376"/>
    </source>
</evidence>
<dbReference type="Proteomes" id="UP000619376">
    <property type="component" value="Unassembled WGS sequence"/>
</dbReference>
<evidence type="ECO:0000313" key="3">
    <source>
        <dbReference type="Proteomes" id="UP000539473"/>
    </source>
</evidence>
<dbReference type="AlphaFoldDB" id="A0A7W8KDL0"/>
<reference evidence="1" key="4">
    <citation type="submission" date="2024-05" db="EMBL/GenBank/DDBJ databases">
        <authorList>
            <person name="Sun Q."/>
            <person name="Zhou Y."/>
        </authorList>
    </citation>
    <scope>NUCLEOTIDE SEQUENCE</scope>
    <source>
        <strain evidence="1">CGMCC 1.18437</strain>
    </source>
</reference>